<proteinExistence type="predicted"/>
<feature type="transmembrane region" description="Helical" evidence="1">
    <location>
        <begin position="476"/>
        <end position="501"/>
    </location>
</feature>
<dbReference type="EMBL" id="CP158367">
    <property type="protein sequence ID" value="XBX73914.1"/>
    <property type="molecule type" value="Genomic_DNA"/>
</dbReference>
<evidence type="ECO:0000256" key="1">
    <source>
        <dbReference type="SAM" id="Phobius"/>
    </source>
</evidence>
<dbReference type="Pfam" id="PF16949">
    <property type="entry name" value="ABC_tran_2"/>
    <property type="match status" value="1"/>
</dbReference>
<keyword evidence="1" id="KW-1133">Transmembrane helix</keyword>
<name>A0AAU7VIN9_9FIRM</name>
<feature type="transmembrane region" description="Helical" evidence="1">
    <location>
        <begin position="158"/>
        <end position="177"/>
    </location>
</feature>
<feature type="transmembrane region" description="Helical" evidence="1">
    <location>
        <begin position="355"/>
        <end position="379"/>
    </location>
</feature>
<evidence type="ECO:0000313" key="2">
    <source>
        <dbReference type="EMBL" id="XBX73914.1"/>
    </source>
</evidence>
<feature type="transmembrane region" description="Helical" evidence="1">
    <location>
        <begin position="65"/>
        <end position="88"/>
    </location>
</feature>
<gene>
    <name evidence="2" type="ORF">PRVXT_001930</name>
</gene>
<evidence type="ECO:0008006" key="3">
    <source>
        <dbReference type="Google" id="ProtNLM"/>
    </source>
</evidence>
<reference evidence="2" key="1">
    <citation type="journal article" date="2013" name="Extremophiles">
        <title>Proteinivorax tanatarense gen. nov., sp. nov., an anaerobic, haloalkaliphilic, proteolytic bacterium isolated from a decaying algal bloom, and proposal of Proteinivoraceae fam. nov.</title>
        <authorList>
            <person name="Kevbrin V."/>
            <person name="Boltyanskaya Y."/>
            <person name="Zhilina T."/>
            <person name="Kolganova T."/>
            <person name="Lavrentjeva E."/>
            <person name="Kuznetsov B."/>
        </authorList>
    </citation>
    <scope>NUCLEOTIDE SEQUENCE</scope>
    <source>
        <strain evidence="2">Z-910T</strain>
    </source>
</reference>
<reference evidence="2" key="2">
    <citation type="submission" date="2024-06" db="EMBL/GenBank/DDBJ databases">
        <authorList>
            <person name="Petrova K.O."/>
            <person name="Toshchakov S.V."/>
            <person name="Boltjanskaja Y.V."/>
            <person name="Kevbrin V."/>
        </authorList>
    </citation>
    <scope>NUCLEOTIDE SEQUENCE</scope>
    <source>
        <strain evidence="2">Z-910T</strain>
    </source>
</reference>
<dbReference type="InterPro" id="IPR031599">
    <property type="entry name" value="ABC_tran_2"/>
</dbReference>
<organism evidence="2">
    <name type="scientific">Proteinivorax tanatarense</name>
    <dbReference type="NCBI Taxonomy" id="1260629"/>
    <lineage>
        <taxon>Bacteria</taxon>
        <taxon>Bacillati</taxon>
        <taxon>Bacillota</taxon>
        <taxon>Clostridia</taxon>
        <taxon>Eubacteriales</taxon>
        <taxon>Proteinivoracaceae</taxon>
        <taxon>Proteinivorax</taxon>
    </lineage>
</organism>
<feature type="transmembrane region" description="Helical" evidence="1">
    <location>
        <begin position="438"/>
        <end position="455"/>
    </location>
</feature>
<feature type="transmembrane region" description="Helical" evidence="1">
    <location>
        <begin position="30"/>
        <end position="53"/>
    </location>
</feature>
<feature type="transmembrane region" description="Helical" evidence="1">
    <location>
        <begin position="328"/>
        <end position="349"/>
    </location>
</feature>
<sequence length="548" mass="62126">MNNLLLLYKMQWIMFVNRFFGNKKQAATSIAFFLAIITFFVLVVRFLNARFFYDLQNVPQQEIQVILALIFIISFAILFTFQLFSSLTNLVANFYKSPDLNYFVTTPLNPGVILIFKLINHTFISIGKESLLFFPFYISLAISINATTFFYILLPIVYFIVAAMAASIGIIIGMLLLKKLSIKSYRYIVNIGNFLAFVLVWGIVLTDILQIPQPIIKLAERVITEESIILIIPFVSGAELLTQIASGFKVAALKPLAYLLAVATFILFLTYFIAKHNFFTGWMNNSYVKHKQKNKKLKSKRNLKVASNNLHPIFCVVKNEWIRATKNYDIMAGALVLYGLYIAMLFYLSSSDISFNLIISAAMLGGMFLVTTGTSVLLISSEIILNPYAAKYQFSILKFLPLKAKDVLTARLIMNYVPSAVILSMGLSGLLFSIQQTMFTLITIVLIQLIILLGYTTLNQSYEIIYYQCYYKKQNFLGGLISFVAPAIYLILTIGLFILYQAKPLFSSSWINVILNMPTIATIAIVTIVLQLTYTYRLGAKAWDKMEF</sequence>
<feature type="transmembrane region" description="Helical" evidence="1">
    <location>
        <begin position="256"/>
        <end position="274"/>
    </location>
</feature>
<feature type="transmembrane region" description="Helical" evidence="1">
    <location>
        <begin position="513"/>
        <end position="536"/>
    </location>
</feature>
<feature type="transmembrane region" description="Helical" evidence="1">
    <location>
        <begin position="184"/>
        <end position="204"/>
    </location>
</feature>
<keyword evidence="1" id="KW-0472">Membrane</keyword>
<protein>
    <recommendedName>
        <fullName evidence="3">ABC transporter permease</fullName>
    </recommendedName>
</protein>
<dbReference type="AlphaFoldDB" id="A0AAU7VIN9"/>
<dbReference type="RefSeq" id="WP_350342676.1">
    <property type="nucleotide sequence ID" value="NZ_CP158367.1"/>
</dbReference>
<feature type="transmembrane region" description="Helical" evidence="1">
    <location>
        <begin position="131"/>
        <end position="152"/>
    </location>
</feature>
<feature type="transmembrane region" description="Helical" evidence="1">
    <location>
        <begin position="412"/>
        <end position="432"/>
    </location>
</feature>
<feature type="transmembrane region" description="Helical" evidence="1">
    <location>
        <begin position="100"/>
        <end position="119"/>
    </location>
</feature>
<keyword evidence="1" id="KW-0812">Transmembrane</keyword>
<accession>A0AAU7VIN9</accession>